<dbReference type="Proteomes" id="UP001172457">
    <property type="component" value="Chromosome 1"/>
</dbReference>
<protein>
    <submittedName>
        <fullName evidence="1">Uncharacterized protein</fullName>
    </submittedName>
</protein>
<name>A0AA38U1N6_9ASTR</name>
<accession>A0AA38U1N6</accession>
<dbReference type="EMBL" id="JARYMX010000001">
    <property type="protein sequence ID" value="KAJ9564895.1"/>
    <property type="molecule type" value="Genomic_DNA"/>
</dbReference>
<evidence type="ECO:0000313" key="2">
    <source>
        <dbReference type="Proteomes" id="UP001172457"/>
    </source>
</evidence>
<sequence>MWREIEWLRKFVEDIPKWPKPVTQVLSGSSLTASAVVPWEQTANLLKGIRKCKIMLEFNNYVVETLLHMTSWDAAFRNTVKNMYNQKELAQKGVFEDSTFGHFYRFVILWFKNRFKY</sequence>
<dbReference type="AlphaFoldDB" id="A0AA38U1N6"/>
<evidence type="ECO:0000313" key="1">
    <source>
        <dbReference type="EMBL" id="KAJ9564895.1"/>
    </source>
</evidence>
<keyword evidence="2" id="KW-1185">Reference proteome</keyword>
<comment type="caution">
    <text evidence="1">The sequence shown here is derived from an EMBL/GenBank/DDBJ whole genome shotgun (WGS) entry which is preliminary data.</text>
</comment>
<proteinExistence type="predicted"/>
<organism evidence="1 2">
    <name type="scientific">Centaurea solstitialis</name>
    <name type="common">yellow star-thistle</name>
    <dbReference type="NCBI Taxonomy" id="347529"/>
    <lineage>
        <taxon>Eukaryota</taxon>
        <taxon>Viridiplantae</taxon>
        <taxon>Streptophyta</taxon>
        <taxon>Embryophyta</taxon>
        <taxon>Tracheophyta</taxon>
        <taxon>Spermatophyta</taxon>
        <taxon>Magnoliopsida</taxon>
        <taxon>eudicotyledons</taxon>
        <taxon>Gunneridae</taxon>
        <taxon>Pentapetalae</taxon>
        <taxon>asterids</taxon>
        <taxon>campanulids</taxon>
        <taxon>Asterales</taxon>
        <taxon>Asteraceae</taxon>
        <taxon>Carduoideae</taxon>
        <taxon>Cardueae</taxon>
        <taxon>Centaureinae</taxon>
        <taxon>Centaurea</taxon>
    </lineage>
</organism>
<gene>
    <name evidence="1" type="ORF">OSB04_000861</name>
</gene>
<reference evidence="1" key="1">
    <citation type="submission" date="2023-03" db="EMBL/GenBank/DDBJ databases">
        <title>Chromosome-scale reference genome and RAD-based genetic map of yellow starthistle (Centaurea solstitialis) reveal putative structural variation and QTLs associated with invader traits.</title>
        <authorList>
            <person name="Reatini B."/>
            <person name="Cang F.A."/>
            <person name="Jiang Q."/>
            <person name="Mckibben M.T.W."/>
            <person name="Barker M.S."/>
            <person name="Rieseberg L.H."/>
            <person name="Dlugosch K.M."/>
        </authorList>
    </citation>
    <scope>NUCLEOTIDE SEQUENCE</scope>
    <source>
        <strain evidence="1">CAN-66</strain>
        <tissue evidence="1">Leaf</tissue>
    </source>
</reference>